<dbReference type="OrthoDB" id="9802809at2"/>
<keyword evidence="3" id="KW-0963">Cytoplasm</keyword>
<evidence type="ECO:0000313" key="9">
    <source>
        <dbReference type="Proteomes" id="UP000009282"/>
    </source>
</evidence>
<gene>
    <name evidence="8" type="primary">fumC</name>
    <name evidence="8" type="ordered locus">GNIT_2626</name>
</gene>
<dbReference type="Proteomes" id="UP000009282">
    <property type="component" value="Chromosome"/>
</dbReference>
<dbReference type="STRING" id="1085623.GNIT_2626"/>
<dbReference type="InterPro" id="IPR008948">
    <property type="entry name" value="L-Aspartase-like"/>
</dbReference>
<dbReference type="EC" id="4.2.1.2" evidence="2"/>
<evidence type="ECO:0000256" key="1">
    <source>
        <dbReference type="ARBA" id="ARBA00009084"/>
    </source>
</evidence>
<evidence type="ECO:0000259" key="6">
    <source>
        <dbReference type="Pfam" id="PF00206"/>
    </source>
</evidence>
<feature type="domain" description="Fumarate lyase N-terminal" evidence="6">
    <location>
        <begin position="2"/>
        <end position="317"/>
    </location>
</feature>
<dbReference type="Pfam" id="PF10415">
    <property type="entry name" value="FumaraseC_C"/>
    <property type="match status" value="1"/>
</dbReference>
<dbReference type="Pfam" id="PF00206">
    <property type="entry name" value="Lyase_1"/>
    <property type="match status" value="1"/>
</dbReference>
<comment type="similarity">
    <text evidence="1">Belongs to the class-II fumarase/aspartase family. Fumarase subfamily.</text>
</comment>
<sequence>MLYGKETKKALDNFPISGIRMPTDFIHSLAMIKRACAVANAKEGKLDAALSKAIIAAATDVINGEYDDEFVLDVFQTGSGTSTNMNMNEVLSELCKIKYGAKVHPNDHVNMSQSSNDTIPSAIHVSAYTALKRDLLPNLNLLSDTLMDRSISLTSTLKTGRTHLMDALPMTMGQEIGGWQKQIISNIERIETSYRRLGQLALGGSAIGTGLNSSSQFTALACEELSEQTGLEFVPSDNFFEAISCQDTAVELSGHLKTLATSMMKISNDLRWQNSGPLAGLGEISLQELQAGSSIMPGKVNPVIPEAVCMACAQVMGNDVTITVAGQGGNFQLNTYLPVIAYNLLQSINILANSAKVLATKAISTFEVNDENLQDILAYNPILVTSLNSIIGYEKAAEIAKCAYKTKRPIIDVAIEMTDIDREELSKLLDPKNLV</sequence>
<dbReference type="InterPro" id="IPR018951">
    <property type="entry name" value="Fumarase_C_C"/>
</dbReference>
<dbReference type="AlphaFoldDB" id="G4QIA9"/>
<dbReference type="PRINTS" id="PR00149">
    <property type="entry name" value="FUMRATELYASE"/>
</dbReference>
<evidence type="ECO:0000256" key="5">
    <source>
        <dbReference type="ARBA" id="ARBA00023239"/>
    </source>
</evidence>
<dbReference type="eggNOG" id="COG0114">
    <property type="taxonomic scope" value="Bacteria"/>
</dbReference>
<accession>G4QIA9</accession>
<dbReference type="PROSITE" id="PS00163">
    <property type="entry name" value="FUMARATE_LYASES"/>
    <property type="match status" value="1"/>
</dbReference>
<keyword evidence="9" id="KW-1185">Reference proteome</keyword>
<evidence type="ECO:0000259" key="7">
    <source>
        <dbReference type="Pfam" id="PF10415"/>
    </source>
</evidence>
<keyword evidence="4" id="KW-0816">Tricarboxylic acid cycle</keyword>
<dbReference type="PANTHER" id="PTHR11444:SF22">
    <property type="entry name" value="FUMARATE HYDRATASE CLASS II"/>
    <property type="match status" value="1"/>
</dbReference>
<dbReference type="Gene3D" id="1.10.275.10">
    <property type="entry name" value="Fumarase/aspartase (N-terminal domain)"/>
    <property type="match status" value="1"/>
</dbReference>
<dbReference type="InterPro" id="IPR005677">
    <property type="entry name" value="Fum_hydII"/>
</dbReference>
<dbReference type="InterPro" id="IPR022761">
    <property type="entry name" value="Fumarate_lyase_N"/>
</dbReference>
<dbReference type="KEGG" id="gni:GNIT_2626"/>
<dbReference type="FunFam" id="1.20.200.10:FF:000001">
    <property type="entry name" value="Fumarate hydratase, mitochondrial"/>
    <property type="match status" value="1"/>
</dbReference>
<dbReference type="EMBL" id="CP003060">
    <property type="protein sequence ID" value="AEP30723.1"/>
    <property type="molecule type" value="Genomic_DNA"/>
</dbReference>
<dbReference type="Gene3D" id="1.10.40.30">
    <property type="entry name" value="Fumarase/aspartase (C-terminal domain)"/>
    <property type="match status" value="1"/>
</dbReference>
<dbReference type="InterPro" id="IPR020557">
    <property type="entry name" value="Fumarate_lyase_CS"/>
</dbReference>
<dbReference type="GO" id="GO:0004333">
    <property type="term" value="F:fumarate hydratase activity"/>
    <property type="evidence" value="ECO:0007669"/>
    <property type="project" value="UniProtKB-EC"/>
</dbReference>
<dbReference type="FunFam" id="1.10.40.30:FF:000002">
    <property type="entry name" value="Fumarate hydratase class II"/>
    <property type="match status" value="1"/>
</dbReference>
<dbReference type="GO" id="GO:0006099">
    <property type="term" value="P:tricarboxylic acid cycle"/>
    <property type="evidence" value="ECO:0007669"/>
    <property type="project" value="UniProtKB-KW"/>
</dbReference>
<reference evidence="8 9" key="1">
    <citation type="journal article" date="2011" name="J. Bacteriol.">
        <title>Complete genome sequence of seawater bacterium Glaciecola nitratireducens FR1064T.</title>
        <authorList>
            <person name="Bian F."/>
            <person name="Qin Q.L."/>
            <person name="Xie B.B."/>
            <person name="Shu Y.L."/>
            <person name="Zhang X.Y."/>
            <person name="Yu Y."/>
            <person name="Chen B."/>
            <person name="Chen X.L."/>
            <person name="Zhou B.C."/>
            <person name="Zhang Y.Z."/>
        </authorList>
    </citation>
    <scope>NUCLEOTIDE SEQUENCE [LARGE SCALE GENOMIC DNA]</scope>
    <source>
        <strain evidence="9">JCM 12485 / KCTC 12276 / FR1064</strain>
    </source>
</reference>
<organism evidence="8 9">
    <name type="scientific">Glaciecola nitratireducens (strain JCM 12485 / KCTC 12276 / FR1064)</name>
    <dbReference type="NCBI Taxonomy" id="1085623"/>
    <lineage>
        <taxon>Bacteria</taxon>
        <taxon>Pseudomonadati</taxon>
        <taxon>Pseudomonadota</taxon>
        <taxon>Gammaproteobacteria</taxon>
        <taxon>Alteromonadales</taxon>
        <taxon>Alteromonadaceae</taxon>
        <taxon>Brumicola</taxon>
    </lineage>
</organism>
<dbReference type="InterPro" id="IPR024083">
    <property type="entry name" value="Fumarase/histidase_N"/>
</dbReference>
<evidence type="ECO:0000256" key="4">
    <source>
        <dbReference type="ARBA" id="ARBA00022532"/>
    </source>
</evidence>
<feature type="domain" description="Fumarase C C-terminal" evidence="7">
    <location>
        <begin position="383"/>
        <end position="435"/>
    </location>
</feature>
<dbReference type="Gene3D" id="1.20.200.10">
    <property type="entry name" value="Fumarase/aspartase (Central domain)"/>
    <property type="match status" value="1"/>
</dbReference>
<evidence type="ECO:0000256" key="2">
    <source>
        <dbReference type="ARBA" id="ARBA00012921"/>
    </source>
</evidence>
<dbReference type="PANTHER" id="PTHR11444">
    <property type="entry name" value="ASPARTATEAMMONIA/ARGININOSUCCINATE/ADENYLOSUCCINATE LYASE"/>
    <property type="match status" value="1"/>
</dbReference>
<dbReference type="RefSeq" id="WP_014109596.1">
    <property type="nucleotide sequence ID" value="NC_016041.1"/>
</dbReference>
<proteinExistence type="inferred from homology"/>
<keyword evidence="5" id="KW-0456">Lyase</keyword>
<dbReference type="InterPro" id="IPR000362">
    <property type="entry name" value="Fumarate_lyase_fam"/>
</dbReference>
<name>G4QIA9_GLANF</name>
<evidence type="ECO:0000256" key="3">
    <source>
        <dbReference type="ARBA" id="ARBA00022490"/>
    </source>
</evidence>
<dbReference type="SUPFAM" id="SSF48557">
    <property type="entry name" value="L-aspartase-like"/>
    <property type="match status" value="1"/>
</dbReference>
<protein>
    <recommendedName>
        <fullName evidence="2">fumarate hydratase</fullName>
        <ecNumber evidence="2">4.2.1.2</ecNumber>
    </recommendedName>
</protein>
<dbReference type="GO" id="GO:0006106">
    <property type="term" value="P:fumarate metabolic process"/>
    <property type="evidence" value="ECO:0007669"/>
    <property type="project" value="InterPro"/>
</dbReference>
<dbReference type="HOGENOM" id="CLU_021594_1_0_6"/>
<evidence type="ECO:0000313" key="8">
    <source>
        <dbReference type="EMBL" id="AEP30723.1"/>
    </source>
</evidence>